<gene>
    <name evidence="3" type="ORF">HNP55_000796</name>
</gene>
<evidence type="ECO:0000313" key="4">
    <source>
        <dbReference type="Proteomes" id="UP000562027"/>
    </source>
</evidence>
<protein>
    <submittedName>
        <fullName evidence="3">EpsI family protein</fullName>
    </submittedName>
</protein>
<dbReference type="InterPro" id="IPR054653">
    <property type="entry name" value="EpsI_type_B_pred"/>
</dbReference>
<organism evidence="3 4">
    <name type="scientific">Roseateles oligotrophus</name>
    <dbReference type="NCBI Taxonomy" id="1769250"/>
    <lineage>
        <taxon>Bacteria</taxon>
        <taxon>Pseudomonadati</taxon>
        <taxon>Pseudomonadota</taxon>
        <taxon>Betaproteobacteria</taxon>
        <taxon>Burkholderiales</taxon>
        <taxon>Sphaerotilaceae</taxon>
        <taxon>Roseateles</taxon>
    </lineage>
</organism>
<keyword evidence="1" id="KW-1133">Transmembrane helix</keyword>
<keyword evidence="1" id="KW-0812">Transmembrane</keyword>
<dbReference type="RefSeq" id="WP_246448126.1">
    <property type="nucleotide sequence ID" value="NZ_JACHLP010000001.1"/>
</dbReference>
<keyword evidence="1" id="KW-0472">Membrane</keyword>
<evidence type="ECO:0000256" key="1">
    <source>
        <dbReference type="SAM" id="Phobius"/>
    </source>
</evidence>
<feature type="transmembrane region" description="Helical" evidence="1">
    <location>
        <begin position="12"/>
        <end position="36"/>
    </location>
</feature>
<reference evidence="3 4" key="1">
    <citation type="submission" date="2020-08" db="EMBL/GenBank/DDBJ databases">
        <title>Functional genomics of gut bacteria from endangered species of beetles.</title>
        <authorList>
            <person name="Carlos-Shanley C."/>
        </authorList>
    </citation>
    <scope>NUCLEOTIDE SEQUENCE [LARGE SCALE GENOMIC DNA]</scope>
    <source>
        <strain evidence="3 4">S00239</strain>
    </source>
</reference>
<proteinExistence type="predicted"/>
<dbReference type="NCBIfam" id="NF045609">
    <property type="entry name" value="EpsI_type_B"/>
    <property type="match status" value="1"/>
</dbReference>
<dbReference type="AlphaFoldDB" id="A0A840L3A6"/>
<name>A0A840L3A6_9BURK</name>
<accession>A0A840L3A6</accession>
<feature type="domain" description="Methanolan biosynthesis EpsI" evidence="2">
    <location>
        <begin position="21"/>
        <end position="226"/>
    </location>
</feature>
<comment type="caution">
    <text evidence="3">The sequence shown here is derived from an EMBL/GenBank/DDBJ whole genome shotgun (WGS) entry which is preliminary data.</text>
</comment>
<dbReference type="NCBIfam" id="TIGR02914">
    <property type="entry name" value="EpsI_fam"/>
    <property type="match status" value="1"/>
</dbReference>
<evidence type="ECO:0000259" key="2">
    <source>
        <dbReference type="Pfam" id="PF11984"/>
    </source>
</evidence>
<keyword evidence="4" id="KW-1185">Reference proteome</keyword>
<dbReference type="Proteomes" id="UP000562027">
    <property type="component" value="Unassembled WGS sequence"/>
</dbReference>
<evidence type="ECO:0000313" key="3">
    <source>
        <dbReference type="EMBL" id="MBB4842301.1"/>
    </source>
</evidence>
<dbReference type="InterPro" id="IPR014263">
    <property type="entry name" value="Methanolan_biosynth_EpsI"/>
</dbReference>
<sequence length="237" mass="25904">MFLLASDEGLDVSAAIVRGIVVLALAVSAAAAAYVWHPTKHLVDEIGQPNLGQAFPLQFGEWREDHSMPVILPAPDVQAKLDAIYNQVLSRTYISQKGERIMLSVAYGGDQSDGTRAHRPEVCYPAQGFQIMSGRTADLDIGAPKKLHVKQLMAKLGGRDEPITYWVVVGDKVATSSSEQKLAQLRFGIRGIIPDGMLVRVSSIDNEPERAQRVQQKFISDLHQAMALDGRARVFGT</sequence>
<dbReference type="Pfam" id="PF11984">
    <property type="entry name" value="DUF3485"/>
    <property type="match status" value="1"/>
</dbReference>
<dbReference type="EMBL" id="JACHLP010000001">
    <property type="protein sequence ID" value="MBB4842301.1"/>
    <property type="molecule type" value="Genomic_DNA"/>
</dbReference>